<feature type="non-terminal residue" evidence="1">
    <location>
        <position position="1"/>
    </location>
</feature>
<dbReference type="PANTHER" id="PTHR43501">
    <property type="entry name" value="CYTOSOL NON-SPECIFIC DIPEPTIDASE"/>
    <property type="match status" value="1"/>
</dbReference>
<dbReference type="Gene3D" id="3.40.630.10">
    <property type="entry name" value="Zn peptidases"/>
    <property type="match status" value="1"/>
</dbReference>
<dbReference type="PANTHER" id="PTHR43501:SF1">
    <property type="entry name" value="CYTOSOL NON-SPECIFIC DIPEPTIDASE"/>
    <property type="match status" value="1"/>
</dbReference>
<gene>
    <name evidence="1" type="ORF">LCGC14_1192350</name>
</gene>
<protein>
    <submittedName>
        <fullName evidence="1">Uncharacterized protein</fullName>
    </submittedName>
</protein>
<reference evidence="1" key="1">
    <citation type="journal article" date="2015" name="Nature">
        <title>Complex archaea that bridge the gap between prokaryotes and eukaryotes.</title>
        <authorList>
            <person name="Spang A."/>
            <person name="Saw J.H."/>
            <person name="Jorgensen S.L."/>
            <person name="Zaremba-Niedzwiedzka K."/>
            <person name="Martijn J."/>
            <person name="Lind A.E."/>
            <person name="van Eijk R."/>
            <person name="Schleper C."/>
            <person name="Guy L."/>
            <person name="Ettema T.J."/>
        </authorList>
    </citation>
    <scope>NUCLEOTIDE SEQUENCE</scope>
</reference>
<dbReference type="GO" id="GO:0070573">
    <property type="term" value="F:metallodipeptidase activity"/>
    <property type="evidence" value="ECO:0007669"/>
    <property type="project" value="TreeGrafter"/>
</dbReference>
<dbReference type="InterPro" id="IPR001160">
    <property type="entry name" value="Peptidase_M20C"/>
</dbReference>
<evidence type="ECO:0000313" key="1">
    <source>
        <dbReference type="EMBL" id="KKM95033.1"/>
    </source>
</evidence>
<organism evidence="1">
    <name type="scientific">marine sediment metagenome</name>
    <dbReference type="NCBI Taxonomy" id="412755"/>
    <lineage>
        <taxon>unclassified sequences</taxon>
        <taxon>metagenomes</taxon>
        <taxon>ecological metagenomes</taxon>
    </lineage>
</organism>
<name>A0A0F9LNV2_9ZZZZ</name>
<proteinExistence type="predicted"/>
<dbReference type="AlphaFoldDB" id="A0A0F9LNV2"/>
<comment type="caution">
    <text evidence="1">The sequence shown here is derived from an EMBL/GenBank/DDBJ whole genome shotgun (WGS) entry which is preliminary data.</text>
</comment>
<accession>A0A0F9LNV2</accession>
<dbReference type="GO" id="GO:0005829">
    <property type="term" value="C:cytosol"/>
    <property type="evidence" value="ECO:0007669"/>
    <property type="project" value="TreeGrafter"/>
</dbReference>
<dbReference type="SUPFAM" id="SSF53187">
    <property type="entry name" value="Zn-dependent exopeptidases"/>
    <property type="match status" value="1"/>
</dbReference>
<dbReference type="GO" id="GO:0006508">
    <property type="term" value="P:proteolysis"/>
    <property type="evidence" value="ECO:0007669"/>
    <property type="project" value="InterPro"/>
</dbReference>
<dbReference type="EMBL" id="LAZR01006061">
    <property type="protein sequence ID" value="KKM95033.1"/>
    <property type="molecule type" value="Genomic_DNA"/>
</dbReference>
<sequence>EALFTIDEETGMTGAKGLEEGLLEGEILLNLDTEEDDEIGIGCAGGVDVTAKRTYSQEDAPEDAVAFNIKRFPVKDDVILEPSKGFKTTYDPFDSKSASSTFLANKT</sequence>